<organism evidence="1 2">
    <name type="scientific">Avena sativa</name>
    <name type="common">Oat</name>
    <dbReference type="NCBI Taxonomy" id="4498"/>
    <lineage>
        <taxon>Eukaryota</taxon>
        <taxon>Viridiplantae</taxon>
        <taxon>Streptophyta</taxon>
        <taxon>Embryophyta</taxon>
        <taxon>Tracheophyta</taxon>
        <taxon>Spermatophyta</taxon>
        <taxon>Magnoliopsida</taxon>
        <taxon>Liliopsida</taxon>
        <taxon>Poales</taxon>
        <taxon>Poaceae</taxon>
        <taxon>BOP clade</taxon>
        <taxon>Pooideae</taxon>
        <taxon>Poodae</taxon>
        <taxon>Poeae</taxon>
        <taxon>Poeae Chloroplast Group 1 (Aveneae type)</taxon>
        <taxon>Aveninae</taxon>
        <taxon>Avena</taxon>
    </lineage>
</organism>
<sequence>MATTAVSPSRCRSHGCFLRLVATAAAVLAAFGLARAAGSSADDHVLLNVGSLLPGPRCATPQEHEPSGATSARMRIVHQHGPCSPLADAHGKPPSHAEILAADQNRVESIQRRVSATTSKLKKRAAPVQPAPKKNRPGIHPGHSASSSSPSLPATSGRELGTGNYVVTVGLGTPASKYTVVFDTGSDTTWVQCRPCVARCYKQKEPLFDPAKSSTYANVSCADSACDELDESGCTSGNCLYAVQYGDGSYTVGFFAQDTLTVNHDAIKGFRFGCGEKNRGLFGKTAGLLGLGRGKTSLTVQAQYRYGGAFAYCLPASPSGTTGYLDFGPGASPANARVTPMLTDNGPTFYYVGLTGIRVGGQQVPVPESVFSKTGTLVDSGTVITRLPATAYAALSTAFTAGMAAQGFKKAPAYSILDTCYDFTGVSEATLPAVSLLFKGGACLDVDPSGILYAITEAQVCLAFASNGDDDSIGILGNTQQKTYGVVYDLGKKTVGFAPDAC</sequence>
<reference evidence="1" key="1">
    <citation type="submission" date="2021-05" db="EMBL/GenBank/DDBJ databases">
        <authorList>
            <person name="Scholz U."/>
            <person name="Mascher M."/>
            <person name="Fiebig A."/>
        </authorList>
    </citation>
    <scope>NUCLEOTIDE SEQUENCE [LARGE SCALE GENOMIC DNA]</scope>
</reference>
<accession>A0ACD5UHQ7</accession>
<dbReference type="EnsemblPlants" id="AVESA.00010b.r2.2AG0248950.1">
    <property type="protein sequence ID" value="AVESA.00010b.r2.2AG0248950.1.CDS"/>
    <property type="gene ID" value="AVESA.00010b.r2.2AG0248950"/>
</dbReference>
<reference evidence="1" key="2">
    <citation type="submission" date="2025-09" db="UniProtKB">
        <authorList>
            <consortium name="EnsemblPlants"/>
        </authorList>
    </citation>
    <scope>IDENTIFICATION</scope>
</reference>
<proteinExistence type="predicted"/>
<name>A0ACD5UHQ7_AVESA</name>
<protein>
    <submittedName>
        <fullName evidence="1">Uncharacterized protein</fullName>
    </submittedName>
</protein>
<evidence type="ECO:0000313" key="1">
    <source>
        <dbReference type="EnsemblPlants" id="AVESA.00010b.r2.2AG0248950.1.CDS"/>
    </source>
</evidence>
<keyword evidence="2" id="KW-1185">Reference proteome</keyword>
<dbReference type="Proteomes" id="UP001732700">
    <property type="component" value="Chromosome 2A"/>
</dbReference>
<evidence type="ECO:0000313" key="2">
    <source>
        <dbReference type="Proteomes" id="UP001732700"/>
    </source>
</evidence>